<comment type="caution">
    <text evidence="3">The sequence shown here is derived from an EMBL/GenBank/DDBJ whole genome shotgun (WGS) entry which is preliminary data.</text>
</comment>
<accession>A0A8K0X4T0</accession>
<keyword evidence="2" id="KW-0732">Signal</keyword>
<proteinExistence type="predicted"/>
<organism evidence="3 4">
    <name type="scientific">Plectosphaerella cucumerina</name>
    <dbReference type="NCBI Taxonomy" id="40658"/>
    <lineage>
        <taxon>Eukaryota</taxon>
        <taxon>Fungi</taxon>
        <taxon>Dikarya</taxon>
        <taxon>Ascomycota</taxon>
        <taxon>Pezizomycotina</taxon>
        <taxon>Sordariomycetes</taxon>
        <taxon>Hypocreomycetidae</taxon>
        <taxon>Glomerellales</taxon>
        <taxon>Plectosphaerellaceae</taxon>
        <taxon>Plectosphaerella</taxon>
    </lineage>
</organism>
<sequence>MATLRAAAVLLLWLHCLPLALCHEELSHISGHYSFSSAPRDADNDPFRQNHLVKISWDDPTLWGALGGGRPFPSSSSGFPAQPPPKRKTLTRRNDDRTVMPGSWPQAKHCLGCRKEARGDRMEIGDLTTDWLVDQLLLTKDQMKDRCVFYTGVPNDQRAVEGKALGLAPDENLSAKAAAWACDKNFVSLWTLYPGRSENVAPPGTVDDDSDKRRNFWEIGVPNSWLKHLDYPPVRFWYFENMSEAMARRCSGRVWVYSLKPRELAKYGTGTVANNNAFSIWNSKEFPELKRNLGRDGMTQLVGVDAVTGDMWDLDMNNLDSKGTYTGPKPRALEGLLEKRNTCLENLNYQTPGEDWFGTGRRSSS</sequence>
<evidence type="ECO:0000313" key="3">
    <source>
        <dbReference type="EMBL" id="KAH7362758.1"/>
    </source>
</evidence>
<protein>
    <submittedName>
        <fullName evidence="3">Uncharacterized protein</fullName>
    </submittedName>
</protein>
<name>A0A8K0X4T0_9PEZI</name>
<dbReference type="Proteomes" id="UP000813385">
    <property type="component" value="Unassembled WGS sequence"/>
</dbReference>
<gene>
    <name evidence="3" type="ORF">B0T11DRAFT_352744</name>
</gene>
<reference evidence="3" key="1">
    <citation type="journal article" date="2021" name="Nat. Commun.">
        <title>Genetic determinants of endophytism in the Arabidopsis root mycobiome.</title>
        <authorList>
            <person name="Mesny F."/>
            <person name="Miyauchi S."/>
            <person name="Thiergart T."/>
            <person name="Pickel B."/>
            <person name="Atanasova L."/>
            <person name="Karlsson M."/>
            <person name="Huettel B."/>
            <person name="Barry K.W."/>
            <person name="Haridas S."/>
            <person name="Chen C."/>
            <person name="Bauer D."/>
            <person name="Andreopoulos W."/>
            <person name="Pangilinan J."/>
            <person name="LaButti K."/>
            <person name="Riley R."/>
            <person name="Lipzen A."/>
            <person name="Clum A."/>
            <person name="Drula E."/>
            <person name="Henrissat B."/>
            <person name="Kohler A."/>
            <person name="Grigoriev I.V."/>
            <person name="Martin F.M."/>
            <person name="Hacquard S."/>
        </authorList>
    </citation>
    <scope>NUCLEOTIDE SEQUENCE</scope>
    <source>
        <strain evidence="3">MPI-CAGE-AT-0016</strain>
    </source>
</reference>
<dbReference type="OrthoDB" id="5237073at2759"/>
<dbReference type="AlphaFoldDB" id="A0A8K0X4T0"/>
<feature type="region of interest" description="Disordered" evidence="1">
    <location>
        <begin position="72"/>
        <end position="101"/>
    </location>
</feature>
<evidence type="ECO:0000313" key="4">
    <source>
        <dbReference type="Proteomes" id="UP000813385"/>
    </source>
</evidence>
<feature type="signal peptide" evidence="2">
    <location>
        <begin position="1"/>
        <end position="22"/>
    </location>
</feature>
<dbReference type="EMBL" id="JAGPXD010000003">
    <property type="protein sequence ID" value="KAH7362758.1"/>
    <property type="molecule type" value="Genomic_DNA"/>
</dbReference>
<evidence type="ECO:0000256" key="1">
    <source>
        <dbReference type="SAM" id="MobiDB-lite"/>
    </source>
</evidence>
<keyword evidence="4" id="KW-1185">Reference proteome</keyword>
<feature type="chain" id="PRO_5035461889" evidence="2">
    <location>
        <begin position="23"/>
        <end position="365"/>
    </location>
</feature>
<evidence type="ECO:0000256" key="2">
    <source>
        <dbReference type="SAM" id="SignalP"/>
    </source>
</evidence>